<dbReference type="FunFam" id="3.40.50.1820:FF:000251">
    <property type="entry name" value="Extracelular serine carboxypeptidase, putative"/>
    <property type="match status" value="1"/>
</dbReference>
<dbReference type="Pfam" id="PF05577">
    <property type="entry name" value="Peptidase_S28"/>
    <property type="match status" value="2"/>
</dbReference>
<evidence type="ECO:0000313" key="7">
    <source>
        <dbReference type="EMBL" id="KAF2458399.1"/>
    </source>
</evidence>
<dbReference type="PANTHER" id="PTHR11010">
    <property type="entry name" value="PROTEASE S28 PRO-X CARBOXYPEPTIDASE-RELATED"/>
    <property type="match status" value="1"/>
</dbReference>
<keyword evidence="7" id="KW-0121">Carboxypeptidase</keyword>
<sequence length="556" mass="61529">MTSQRLCAVIGLLALWLAQLAVARTAVTPVKELRQRPRASPADDDEPDLESLYPAHNLSVPIDHFHNSTLYAPHSNGTFPLRYWYSAAHYAPGGPVIVLCSGETSGVNRLPFLYKGIVYQLAKATGGLGVILEHRYYGTSFPVDDLTTESLRFLTTEQALADTDYFARNVVFEDVDADLSPESAPWIMYGGSYAGAFVAFLRVLYPGTFWGAISSSGVTEAIYDYWQYFEPIRIHGPRACVDTTQAFVRVIDGILLRCPSDADLTARLKETFLLPNVTYDDDFANVLSGGITGWQGRNWDPEVNDPSFGYYCDNITTGELLYPDTEGLRDSVAELIGASGGAAGAAHEDDSSLTDRMLNWIGYVNATAVAPCAADSGSTQNQCFTNRNATYYAQTDLAQTWRAWAYQYCTQWGYLQTGSGAPAHIDPLVSRTIDLEYTSLICRDAFDIWTSSDVQAINRYGGFDISYPRLAIVDGEADPWKEATPHATVARDRASTVEEPFLLIEGAVHHWDENGLLPNETTADLPPQPVADTQATERDFVRAWVAEWYMRKDRRA</sequence>
<evidence type="ECO:0000256" key="4">
    <source>
        <dbReference type="ARBA" id="ARBA00022801"/>
    </source>
</evidence>
<dbReference type="SUPFAM" id="SSF53474">
    <property type="entry name" value="alpha/beta-Hydrolases"/>
    <property type="match status" value="1"/>
</dbReference>
<evidence type="ECO:0000256" key="1">
    <source>
        <dbReference type="ARBA" id="ARBA00011079"/>
    </source>
</evidence>
<keyword evidence="8" id="KW-1185">Reference proteome</keyword>
<evidence type="ECO:0000256" key="2">
    <source>
        <dbReference type="ARBA" id="ARBA00022670"/>
    </source>
</evidence>
<dbReference type="InterPro" id="IPR008758">
    <property type="entry name" value="Peptidase_S28"/>
</dbReference>
<accession>A0A6A6P3D3</accession>
<keyword evidence="4" id="KW-0378">Hydrolase</keyword>
<proteinExistence type="inferred from homology"/>
<feature type="chain" id="PRO_5025483637" evidence="6">
    <location>
        <begin position="24"/>
        <end position="556"/>
    </location>
</feature>
<dbReference type="GO" id="GO:0008239">
    <property type="term" value="F:dipeptidyl-peptidase activity"/>
    <property type="evidence" value="ECO:0007669"/>
    <property type="project" value="TreeGrafter"/>
</dbReference>
<dbReference type="PANTHER" id="PTHR11010:SF117">
    <property type="entry name" value="SERINE PROTEASE 16"/>
    <property type="match status" value="1"/>
</dbReference>
<evidence type="ECO:0000256" key="5">
    <source>
        <dbReference type="ARBA" id="ARBA00023180"/>
    </source>
</evidence>
<gene>
    <name evidence="7" type="ORF">BDY21DRAFT_385429</name>
</gene>
<dbReference type="Proteomes" id="UP000799766">
    <property type="component" value="Unassembled WGS sequence"/>
</dbReference>
<keyword evidence="3 6" id="KW-0732">Signal</keyword>
<dbReference type="Gene3D" id="3.40.50.1820">
    <property type="entry name" value="alpha/beta hydrolase"/>
    <property type="match status" value="2"/>
</dbReference>
<organism evidence="7 8">
    <name type="scientific">Lineolata rhizophorae</name>
    <dbReference type="NCBI Taxonomy" id="578093"/>
    <lineage>
        <taxon>Eukaryota</taxon>
        <taxon>Fungi</taxon>
        <taxon>Dikarya</taxon>
        <taxon>Ascomycota</taxon>
        <taxon>Pezizomycotina</taxon>
        <taxon>Dothideomycetes</taxon>
        <taxon>Dothideomycetes incertae sedis</taxon>
        <taxon>Lineolatales</taxon>
        <taxon>Lineolataceae</taxon>
        <taxon>Lineolata</taxon>
    </lineage>
</organism>
<name>A0A6A6P3D3_9PEZI</name>
<dbReference type="OrthoDB" id="1735038at2759"/>
<dbReference type="InterPro" id="IPR029058">
    <property type="entry name" value="AB_hydrolase_fold"/>
</dbReference>
<dbReference type="GO" id="GO:0004180">
    <property type="term" value="F:carboxypeptidase activity"/>
    <property type="evidence" value="ECO:0007669"/>
    <property type="project" value="UniProtKB-KW"/>
</dbReference>
<keyword evidence="2" id="KW-0645">Protease</keyword>
<dbReference type="AlphaFoldDB" id="A0A6A6P3D3"/>
<dbReference type="EMBL" id="MU001678">
    <property type="protein sequence ID" value="KAF2458399.1"/>
    <property type="molecule type" value="Genomic_DNA"/>
</dbReference>
<feature type="signal peptide" evidence="6">
    <location>
        <begin position="1"/>
        <end position="23"/>
    </location>
</feature>
<evidence type="ECO:0000256" key="3">
    <source>
        <dbReference type="ARBA" id="ARBA00022729"/>
    </source>
</evidence>
<dbReference type="GO" id="GO:0070008">
    <property type="term" value="F:serine-type exopeptidase activity"/>
    <property type="evidence" value="ECO:0007669"/>
    <property type="project" value="InterPro"/>
</dbReference>
<dbReference type="GO" id="GO:0006508">
    <property type="term" value="P:proteolysis"/>
    <property type="evidence" value="ECO:0007669"/>
    <property type="project" value="UniProtKB-KW"/>
</dbReference>
<evidence type="ECO:0000256" key="6">
    <source>
        <dbReference type="SAM" id="SignalP"/>
    </source>
</evidence>
<evidence type="ECO:0000313" key="8">
    <source>
        <dbReference type="Proteomes" id="UP000799766"/>
    </source>
</evidence>
<keyword evidence="5" id="KW-0325">Glycoprotein</keyword>
<protein>
    <submittedName>
        <fullName evidence="7">Serine carboxypeptidase S28-domain-containing protein</fullName>
    </submittedName>
</protein>
<reference evidence="7" key="1">
    <citation type="journal article" date="2020" name="Stud. Mycol.">
        <title>101 Dothideomycetes genomes: a test case for predicting lifestyles and emergence of pathogens.</title>
        <authorList>
            <person name="Haridas S."/>
            <person name="Albert R."/>
            <person name="Binder M."/>
            <person name="Bloem J."/>
            <person name="Labutti K."/>
            <person name="Salamov A."/>
            <person name="Andreopoulos B."/>
            <person name="Baker S."/>
            <person name="Barry K."/>
            <person name="Bills G."/>
            <person name="Bluhm B."/>
            <person name="Cannon C."/>
            <person name="Castanera R."/>
            <person name="Culley D."/>
            <person name="Daum C."/>
            <person name="Ezra D."/>
            <person name="Gonzalez J."/>
            <person name="Henrissat B."/>
            <person name="Kuo A."/>
            <person name="Liang C."/>
            <person name="Lipzen A."/>
            <person name="Lutzoni F."/>
            <person name="Magnuson J."/>
            <person name="Mondo S."/>
            <person name="Nolan M."/>
            <person name="Ohm R."/>
            <person name="Pangilinan J."/>
            <person name="Park H.-J."/>
            <person name="Ramirez L."/>
            <person name="Alfaro M."/>
            <person name="Sun H."/>
            <person name="Tritt A."/>
            <person name="Yoshinaga Y."/>
            <person name="Zwiers L.-H."/>
            <person name="Turgeon B."/>
            <person name="Goodwin S."/>
            <person name="Spatafora J."/>
            <person name="Crous P."/>
            <person name="Grigoriev I."/>
        </authorList>
    </citation>
    <scope>NUCLEOTIDE SEQUENCE</scope>
    <source>
        <strain evidence="7">ATCC 16933</strain>
    </source>
</reference>
<comment type="similarity">
    <text evidence="1">Belongs to the peptidase S28 family.</text>
</comment>